<evidence type="ECO:0000256" key="1">
    <source>
        <dbReference type="ARBA" id="ARBA00004162"/>
    </source>
</evidence>
<organism evidence="9 10">
    <name type="scientific">Aquibium carbonis</name>
    <dbReference type="NCBI Taxonomy" id="2495581"/>
    <lineage>
        <taxon>Bacteria</taxon>
        <taxon>Pseudomonadati</taxon>
        <taxon>Pseudomonadota</taxon>
        <taxon>Alphaproteobacteria</taxon>
        <taxon>Hyphomicrobiales</taxon>
        <taxon>Phyllobacteriaceae</taxon>
        <taxon>Aquibium</taxon>
    </lineage>
</organism>
<dbReference type="RefSeq" id="WP_126697669.1">
    <property type="nucleotide sequence ID" value="NZ_RWKW01000002.1"/>
</dbReference>
<dbReference type="GO" id="GO:0005886">
    <property type="term" value="C:plasma membrane"/>
    <property type="evidence" value="ECO:0007669"/>
    <property type="project" value="UniProtKB-SubCell"/>
</dbReference>
<keyword evidence="10" id="KW-1185">Reference proteome</keyword>
<keyword evidence="6 8" id="KW-0472">Membrane</keyword>
<comment type="similarity">
    <text evidence="2 7">Belongs to the ExbD/TolR family.</text>
</comment>
<proteinExistence type="inferred from homology"/>
<feature type="transmembrane region" description="Helical" evidence="8">
    <location>
        <begin position="21"/>
        <end position="39"/>
    </location>
</feature>
<comment type="subcellular location">
    <subcellularLocation>
        <location evidence="1">Cell membrane</location>
        <topology evidence="1">Single-pass membrane protein</topology>
    </subcellularLocation>
    <subcellularLocation>
        <location evidence="7">Cell membrane</location>
        <topology evidence="7">Single-pass type II membrane protein</topology>
    </subcellularLocation>
</comment>
<keyword evidence="4 7" id="KW-0812">Transmembrane</keyword>
<dbReference type="Proteomes" id="UP000278398">
    <property type="component" value="Unassembled WGS sequence"/>
</dbReference>
<keyword evidence="7" id="KW-0653">Protein transport</keyword>
<evidence type="ECO:0000313" key="10">
    <source>
        <dbReference type="Proteomes" id="UP000278398"/>
    </source>
</evidence>
<comment type="caution">
    <text evidence="9">The sequence shown here is derived from an EMBL/GenBank/DDBJ whole genome shotgun (WGS) entry which is preliminary data.</text>
</comment>
<evidence type="ECO:0000256" key="2">
    <source>
        <dbReference type="ARBA" id="ARBA00005811"/>
    </source>
</evidence>
<dbReference type="OrthoDB" id="8479787at2"/>
<protein>
    <submittedName>
        <fullName evidence="9">Biopolymer transporter ExbD</fullName>
    </submittedName>
</protein>
<dbReference type="Pfam" id="PF02472">
    <property type="entry name" value="ExbD"/>
    <property type="match status" value="1"/>
</dbReference>
<dbReference type="GO" id="GO:0022857">
    <property type="term" value="F:transmembrane transporter activity"/>
    <property type="evidence" value="ECO:0007669"/>
    <property type="project" value="InterPro"/>
</dbReference>
<keyword evidence="5 8" id="KW-1133">Transmembrane helix</keyword>
<dbReference type="EMBL" id="RWKW01000002">
    <property type="protein sequence ID" value="RST88395.1"/>
    <property type="molecule type" value="Genomic_DNA"/>
</dbReference>
<evidence type="ECO:0000256" key="4">
    <source>
        <dbReference type="ARBA" id="ARBA00022692"/>
    </source>
</evidence>
<gene>
    <name evidence="9" type="ORF">EJC49_01480</name>
</gene>
<evidence type="ECO:0000256" key="6">
    <source>
        <dbReference type="ARBA" id="ARBA00023136"/>
    </source>
</evidence>
<evidence type="ECO:0000256" key="5">
    <source>
        <dbReference type="ARBA" id="ARBA00022989"/>
    </source>
</evidence>
<keyword evidence="3" id="KW-1003">Cell membrane</keyword>
<evidence type="ECO:0000256" key="7">
    <source>
        <dbReference type="RuleBase" id="RU003879"/>
    </source>
</evidence>
<dbReference type="GO" id="GO:0015031">
    <property type="term" value="P:protein transport"/>
    <property type="evidence" value="ECO:0007669"/>
    <property type="project" value="UniProtKB-KW"/>
</dbReference>
<keyword evidence="7" id="KW-0813">Transport</keyword>
<dbReference type="InterPro" id="IPR003400">
    <property type="entry name" value="ExbD"/>
</dbReference>
<name>A0A429Z3T4_9HYPH</name>
<dbReference type="AlphaFoldDB" id="A0A429Z3T4"/>
<reference evidence="9 10" key="1">
    <citation type="submission" date="2018-12" db="EMBL/GenBank/DDBJ databases">
        <title>Mesorhizobium carbonis sp. nov., isolated from coal mine water.</title>
        <authorList>
            <person name="Xin W."/>
            <person name="Xu Z."/>
            <person name="Xiang F."/>
            <person name="Zhang J."/>
            <person name="Xi L."/>
            <person name="Liu J."/>
        </authorList>
    </citation>
    <scope>NUCLEOTIDE SEQUENCE [LARGE SCALE GENOMIC DNA]</scope>
    <source>
        <strain evidence="9 10">B2.3</strain>
    </source>
</reference>
<evidence type="ECO:0000313" key="9">
    <source>
        <dbReference type="EMBL" id="RST88395.1"/>
    </source>
</evidence>
<evidence type="ECO:0000256" key="8">
    <source>
        <dbReference type="SAM" id="Phobius"/>
    </source>
</evidence>
<evidence type="ECO:0000256" key="3">
    <source>
        <dbReference type="ARBA" id="ARBA00022475"/>
    </source>
</evidence>
<accession>A0A429Z3T4</accession>
<sequence length="135" mass="14674">MRLARPPKRNPQESTITLINVVFLMLIFFLIAGTLTPPLDKDVTLISTLESERAEPPDALFVTADGIMRARGDAVTAADYVAAVRQKDLLLPEDPLTVKIAADRDLLAERLIAIVGELRDAGATRITVVTERAAP</sequence>